<keyword evidence="1 3" id="KW-0689">Ribosomal protein</keyword>
<dbReference type="GO" id="GO:0006412">
    <property type="term" value="P:translation"/>
    <property type="evidence" value="ECO:0007669"/>
    <property type="project" value="UniProtKB-UniRule"/>
</dbReference>
<comment type="similarity">
    <text evidence="3">Belongs to the bacterial ribosomal protein bS16 family.</text>
</comment>
<dbReference type="PANTHER" id="PTHR12919:SF20">
    <property type="entry name" value="SMALL RIBOSOMAL SUBUNIT PROTEIN BS16M"/>
    <property type="match status" value="1"/>
</dbReference>
<dbReference type="PANTHER" id="PTHR12919">
    <property type="entry name" value="30S RIBOSOMAL PROTEIN S16"/>
    <property type="match status" value="1"/>
</dbReference>
<dbReference type="InterPro" id="IPR000307">
    <property type="entry name" value="Ribosomal_bS16"/>
</dbReference>
<dbReference type="EMBL" id="MWBQ01000047">
    <property type="protein sequence ID" value="OQA59763.1"/>
    <property type="molecule type" value="Genomic_DNA"/>
</dbReference>
<sequence length="83" mass="9538">MAVKLRLTKIGRKHAPYYRIVAIDSQKARDGKPIEILGNYSPIVNPPLWSINFDRIQYWLNNGATMSDKVKTLLKQTERPGIE</sequence>
<dbReference type="InterPro" id="IPR023803">
    <property type="entry name" value="Ribosomal_bS16_dom_sf"/>
</dbReference>
<organism evidence="4">
    <name type="scientific">Candidatus Atribacter allofermentans</name>
    <dbReference type="NCBI Taxonomy" id="1852833"/>
    <lineage>
        <taxon>Bacteria</taxon>
        <taxon>Pseudomonadati</taxon>
        <taxon>Atribacterota</taxon>
        <taxon>Atribacteria</taxon>
        <taxon>Atribacterales</taxon>
        <taxon>Atribacteraceae</taxon>
        <taxon>Atribacter</taxon>
    </lineage>
</organism>
<comment type="caution">
    <text evidence="4">The sequence shown here is derived from an EMBL/GenBank/DDBJ whole genome shotgun (WGS) entry which is preliminary data.</text>
</comment>
<keyword evidence="2 3" id="KW-0687">Ribonucleoprotein</keyword>
<evidence type="ECO:0000256" key="3">
    <source>
        <dbReference type="HAMAP-Rule" id="MF_00385"/>
    </source>
</evidence>
<protein>
    <recommendedName>
        <fullName evidence="3">Small ribosomal subunit protein bS16</fullName>
    </recommendedName>
</protein>
<dbReference type="SUPFAM" id="SSF54565">
    <property type="entry name" value="Ribosomal protein S16"/>
    <property type="match status" value="1"/>
</dbReference>
<dbReference type="GO" id="GO:0015935">
    <property type="term" value="C:small ribosomal subunit"/>
    <property type="evidence" value="ECO:0007669"/>
    <property type="project" value="TreeGrafter"/>
</dbReference>
<dbReference type="GO" id="GO:0005737">
    <property type="term" value="C:cytoplasm"/>
    <property type="evidence" value="ECO:0007669"/>
    <property type="project" value="UniProtKB-ARBA"/>
</dbReference>
<dbReference type="Gene3D" id="3.30.1320.10">
    <property type="match status" value="1"/>
</dbReference>
<proteinExistence type="inferred from homology"/>
<dbReference type="NCBIfam" id="TIGR00002">
    <property type="entry name" value="S16"/>
    <property type="match status" value="1"/>
</dbReference>
<dbReference type="HAMAP" id="MF_00385">
    <property type="entry name" value="Ribosomal_bS16"/>
    <property type="match status" value="1"/>
</dbReference>
<reference evidence="4" key="1">
    <citation type="submission" date="2017-02" db="EMBL/GenBank/DDBJ databases">
        <title>Delving into the versatile metabolic prowess of the omnipresent phylum Bacteroidetes.</title>
        <authorList>
            <person name="Nobu M.K."/>
            <person name="Mei R."/>
            <person name="Narihiro T."/>
            <person name="Kuroda K."/>
            <person name="Liu W.-T."/>
        </authorList>
    </citation>
    <scope>NUCLEOTIDE SEQUENCE</scope>
    <source>
        <strain evidence="4">ADurb.Bin276</strain>
    </source>
</reference>
<accession>A0A1V5SZU0</accession>
<dbReference type="GO" id="GO:0003735">
    <property type="term" value="F:structural constituent of ribosome"/>
    <property type="evidence" value="ECO:0007669"/>
    <property type="project" value="InterPro"/>
</dbReference>
<dbReference type="Pfam" id="PF00886">
    <property type="entry name" value="Ribosomal_S16"/>
    <property type="match status" value="1"/>
</dbReference>
<dbReference type="Proteomes" id="UP000485569">
    <property type="component" value="Unassembled WGS sequence"/>
</dbReference>
<evidence type="ECO:0000256" key="2">
    <source>
        <dbReference type="ARBA" id="ARBA00023274"/>
    </source>
</evidence>
<evidence type="ECO:0000313" key="4">
    <source>
        <dbReference type="EMBL" id="OQA59763.1"/>
    </source>
</evidence>
<name>A0A1V5SZU0_9BACT</name>
<dbReference type="AlphaFoldDB" id="A0A1V5SZU0"/>
<evidence type="ECO:0000256" key="1">
    <source>
        <dbReference type="ARBA" id="ARBA00022980"/>
    </source>
</evidence>
<gene>
    <name evidence="3 4" type="primary">rpsP</name>
    <name evidence="4" type="ORF">BWY41_00792</name>
</gene>